<evidence type="ECO:0000256" key="7">
    <source>
        <dbReference type="ARBA" id="ARBA00047989"/>
    </source>
</evidence>
<accession>A0A934T0H6</accession>
<organism evidence="11 12">
    <name type="scientific">Noviherbaspirillum pedocola</name>
    <dbReference type="NCBI Taxonomy" id="2801341"/>
    <lineage>
        <taxon>Bacteria</taxon>
        <taxon>Pseudomonadati</taxon>
        <taxon>Pseudomonadota</taxon>
        <taxon>Betaproteobacteria</taxon>
        <taxon>Burkholderiales</taxon>
        <taxon>Oxalobacteraceae</taxon>
        <taxon>Noviherbaspirillum</taxon>
    </lineage>
</organism>
<keyword evidence="6" id="KW-0862">Zinc</keyword>
<evidence type="ECO:0000256" key="9">
    <source>
        <dbReference type="ARBA" id="ARBA00049893"/>
    </source>
</evidence>
<dbReference type="InterPro" id="IPR038371">
    <property type="entry name" value="Cu_polyphenol_OxRdtase_sf"/>
</dbReference>
<dbReference type="SUPFAM" id="SSF64438">
    <property type="entry name" value="CNF1/YfiH-like putative cysteine hydrolases"/>
    <property type="match status" value="1"/>
</dbReference>
<comment type="similarity">
    <text evidence="2 10">Belongs to the purine nucleoside phosphorylase YfiH/LACC1 family.</text>
</comment>
<dbReference type="Pfam" id="PF02578">
    <property type="entry name" value="Cu-oxidase_4"/>
    <property type="match status" value="1"/>
</dbReference>
<dbReference type="Gene3D" id="3.60.140.10">
    <property type="entry name" value="CNF1/YfiH-like putative cysteine hydrolases"/>
    <property type="match status" value="1"/>
</dbReference>
<gene>
    <name evidence="11" type="primary">pgeF</name>
    <name evidence="11" type="ORF">JJB74_16600</name>
</gene>
<proteinExistence type="inferred from homology"/>
<evidence type="ECO:0000256" key="4">
    <source>
        <dbReference type="ARBA" id="ARBA00022723"/>
    </source>
</evidence>
<sequence>MDVILPEWQGAAPTVGALSTTRAGGVSVGAYGDGAGGPGLNLGGHVGDDREHVERNRVLLRSLLPSDPVWLSQVHGAEVVDAAKVDGVPEADASFTNQPDVVCAVLTADCLPVLLCDVSGKVVAAAHGGWRGLAAGILQNTVRRMREAGATELMAWLGPAIGPEQFEVGAEVREAYTAKDARAATAFQRREGGKFLADIYALARLALKASGVERISGGGFCTVAEQDRFYSYRRDRVTGRMATLIWIPGEA</sequence>
<comment type="catalytic activity">
    <reaction evidence="9">
        <text>S-methyl-5'-thioadenosine + phosphate = 5-(methylsulfanyl)-alpha-D-ribose 1-phosphate + adenine</text>
        <dbReference type="Rhea" id="RHEA:11852"/>
        <dbReference type="ChEBI" id="CHEBI:16708"/>
        <dbReference type="ChEBI" id="CHEBI:17509"/>
        <dbReference type="ChEBI" id="CHEBI:43474"/>
        <dbReference type="ChEBI" id="CHEBI:58533"/>
        <dbReference type="EC" id="2.4.2.28"/>
    </reaction>
    <physiologicalReaction direction="left-to-right" evidence="9">
        <dbReference type="Rhea" id="RHEA:11853"/>
    </physiologicalReaction>
</comment>
<dbReference type="PANTHER" id="PTHR30616">
    <property type="entry name" value="UNCHARACTERIZED PROTEIN YFIH"/>
    <property type="match status" value="1"/>
</dbReference>
<keyword evidence="4" id="KW-0479">Metal-binding</keyword>
<dbReference type="RefSeq" id="WP_200594007.1">
    <property type="nucleotide sequence ID" value="NZ_JAEPBG010000007.1"/>
</dbReference>
<evidence type="ECO:0000256" key="3">
    <source>
        <dbReference type="ARBA" id="ARBA00022679"/>
    </source>
</evidence>
<dbReference type="AlphaFoldDB" id="A0A934T0H6"/>
<name>A0A934T0H6_9BURK</name>
<evidence type="ECO:0000256" key="6">
    <source>
        <dbReference type="ARBA" id="ARBA00022833"/>
    </source>
</evidence>
<evidence type="ECO:0000256" key="1">
    <source>
        <dbReference type="ARBA" id="ARBA00000553"/>
    </source>
</evidence>
<reference evidence="11" key="1">
    <citation type="submission" date="2021-01" db="EMBL/GenBank/DDBJ databases">
        <title>Genome sequence of strain Noviherbaspirillum sp. DKR-6.</title>
        <authorList>
            <person name="Chaudhary D.K."/>
        </authorList>
    </citation>
    <scope>NUCLEOTIDE SEQUENCE</scope>
    <source>
        <strain evidence="11">DKR-6</strain>
    </source>
</reference>
<dbReference type="InterPro" id="IPR003730">
    <property type="entry name" value="Cu_polyphenol_OxRdtase"/>
</dbReference>
<keyword evidence="5" id="KW-0378">Hydrolase</keyword>
<evidence type="ECO:0000256" key="2">
    <source>
        <dbReference type="ARBA" id="ARBA00007353"/>
    </source>
</evidence>
<comment type="caution">
    <text evidence="11">The sequence shown here is derived from an EMBL/GenBank/DDBJ whole genome shotgun (WGS) entry which is preliminary data.</text>
</comment>
<dbReference type="GO" id="GO:0017061">
    <property type="term" value="F:S-methyl-5-thioadenosine phosphorylase activity"/>
    <property type="evidence" value="ECO:0007669"/>
    <property type="project" value="UniProtKB-EC"/>
</dbReference>
<comment type="catalytic activity">
    <reaction evidence="7">
        <text>adenosine + H2O + H(+) = inosine + NH4(+)</text>
        <dbReference type="Rhea" id="RHEA:24408"/>
        <dbReference type="ChEBI" id="CHEBI:15377"/>
        <dbReference type="ChEBI" id="CHEBI:15378"/>
        <dbReference type="ChEBI" id="CHEBI:16335"/>
        <dbReference type="ChEBI" id="CHEBI:17596"/>
        <dbReference type="ChEBI" id="CHEBI:28938"/>
        <dbReference type="EC" id="3.5.4.4"/>
    </reaction>
    <physiologicalReaction direction="left-to-right" evidence="7">
        <dbReference type="Rhea" id="RHEA:24409"/>
    </physiologicalReaction>
</comment>
<keyword evidence="3" id="KW-0808">Transferase</keyword>
<comment type="catalytic activity">
    <reaction evidence="1">
        <text>inosine + phosphate = alpha-D-ribose 1-phosphate + hypoxanthine</text>
        <dbReference type="Rhea" id="RHEA:27646"/>
        <dbReference type="ChEBI" id="CHEBI:17368"/>
        <dbReference type="ChEBI" id="CHEBI:17596"/>
        <dbReference type="ChEBI" id="CHEBI:43474"/>
        <dbReference type="ChEBI" id="CHEBI:57720"/>
        <dbReference type="EC" id="2.4.2.1"/>
    </reaction>
    <physiologicalReaction direction="left-to-right" evidence="1">
        <dbReference type="Rhea" id="RHEA:27647"/>
    </physiologicalReaction>
</comment>
<dbReference type="GO" id="GO:0016787">
    <property type="term" value="F:hydrolase activity"/>
    <property type="evidence" value="ECO:0007669"/>
    <property type="project" value="UniProtKB-KW"/>
</dbReference>
<keyword evidence="12" id="KW-1185">Reference proteome</keyword>
<dbReference type="GO" id="GO:0005507">
    <property type="term" value="F:copper ion binding"/>
    <property type="evidence" value="ECO:0007669"/>
    <property type="project" value="TreeGrafter"/>
</dbReference>
<evidence type="ECO:0000313" key="12">
    <source>
        <dbReference type="Proteomes" id="UP000622890"/>
    </source>
</evidence>
<evidence type="ECO:0000256" key="8">
    <source>
        <dbReference type="ARBA" id="ARBA00048968"/>
    </source>
</evidence>
<evidence type="ECO:0000313" key="11">
    <source>
        <dbReference type="EMBL" id="MBK4736244.1"/>
    </source>
</evidence>
<dbReference type="InterPro" id="IPR011324">
    <property type="entry name" value="Cytotoxic_necrot_fac-like_cat"/>
</dbReference>
<dbReference type="Proteomes" id="UP000622890">
    <property type="component" value="Unassembled WGS sequence"/>
</dbReference>
<dbReference type="EMBL" id="JAEPBG010000007">
    <property type="protein sequence ID" value="MBK4736244.1"/>
    <property type="molecule type" value="Genomic_DNA"/>
</dbReference>
<dbReference type="CDD" id="cd16833">
    <property type="entry name" value="YfiH"/>
    <property type="match status" value="1"/>
</dbReference>
<dbReference type="PANTHER" id="PTHR30616:SF2">
    <property type="entry name" value="PURINE NUCLEOSIDE PHOSPHORYLASE LACC1"/>
    <property type="match status" value="1"/>
</dbReference>
<evidence type="ECO:0000256" key="10">
    <source>
        <dbReference type="RuleBase" id="RU361274"/>
    </source>
</evidence>
<comment type="catalytic activity">
    <reaction evidence="8">
        <text>adenosine + phosphate = alpha-D-ribose 1-phosphate + adenine</text>
        <dbReference type="Rhea" id="RHEA:27642"/>
        <dbReference type="ChEBI" id="CHEBI:16335"/>
        <dbReference type="ChEBI" id="CHEBI:16708"/>
        <dbReference type="ChEBI" id="CHEBI:43474"/>
        <dbReference type="ChEBI" id="CHEBI:57720"/>
        <dbReference type="EC" id="2.4.2.1"/>
    </reaction>
    <physiologicalReaction direction="left-to-right" evidence="8">
        <dbReference type="Rhea" id="RHEA:27643"/>
    </physiologicalReaction>
</comment>
<evidence type="ECO:0000256" key="5">
    <source>
        <dbReference type="ARBA" id="ARBA00022801"/>
    </source>
</evidence>
<protein>
    <recommendedName>
        <fullName evidence="10">Purine nucleoside phosphorylase</fullName>
    </recommendedName>
</protein>
<dbReference type="NCBIfam" id="TIGR00726">
    <property type="entry name" value="peptidoglycan editing factor PgeF"/>
    <property type="match status" value="1"/>
</dbReference>